<evidence type="ECO:0000256" key="1">
    <source>
        <dbReference type="SAM" id="MobiDB-lite"/>
    </source>
</evidence>
<name>A0A073INZ1_9BACT</name>
<gene>
    <name evidence="4" type="ORF">EH55_11435</name>
</gene>
<dbReference type="STRING" id="2754.EH55_11435"/>
<evidence type="ECO:0000313" key="4">
    <source>
        <dbReference type="EMBL" id="KEJ91305.1"/>
    </source>
</evidence>
<dbReference type="AlphaFoldDB" id="A0A073INZ1"/>
<feature type="region of interest" description="Disordered" evidence="1">
    <location>
        <begin position="41"/>
        <end position="67"/>
    </location>
</feature>
<evidence type="ECO:0000259" key="3">
    <source>
        <dbReference type="Pfam" id="PF04233"/>
    </source>
</evidence>
<protein>
    <recommendedName>
        <fullName evidence="3">Phage head morphogenesis domain-containing protein</fullName>
    </recommendedName>
</protein>
<accession>A0A073INZ1</accession>
<feature type="transmembrane region" description="Helical" evidence="2">
    <location>
        <begin position="7"/>
        <end position="37"/>
    </location>
</feature>
<dbReference type="EMBL" id="JMKI01000053">
    <property type="protein sequence ID" value="KEJ91305.1"/>
    <property type="molecule type" value="Genomic_DNA"/>
</dbReference>
<dbReference type="OrthoDB" id="976362at2"/>
<comment type="caution">
    <text evidence="4">The sequence shown here is derived from an EMBL/GenBank/DDBJ whole genome shotgun (WGS) entry which is preliminary data.</text>
</comment>
<keyword evidence="2" id="KW-0812">Transmembrane</keyword>
<dbReference type="InterPro" id="IPR006528">
    <property type="entry name" value="Phage_head_morphogenesis_dom"/>
</dbReference>
<keyword evidence="5" id="KW-1185">Reference proteome</keyword>
<keyword evidence="2" id="KW-0472">Membrane</keyword>
<dbReference type="Proteomes" id="UP000027665">
    <property type="component" value="Unassembled WGS sequence"/>
</dbReference>
<feature type="domain" description="Phage head morphogenesis" evidence="3">
    <location>
        <begin position="298"/>
        <end position="415"/>
    </location>
</feature>
<dbReference type="Pfam" id="PF04233">
    <property type="entry name" value="Phage_Mu_F"/>
    <property type="match status" value="1"/>
</dbReference>
<reference evidence="4 5" key="1">
    <citation type="submission" date="2014-04" db="EMBL/GenBank/DDBJ databases">
        <title>Draft Genome Sequence of Synergistes jonesii.</title>
        <authorList>
            <person name="Coil D.A."/>
            <person name="Eisen J.A."/>
            <person name="Holland-Moritz H.E."/>
        </authorList>
    </citation>
    <scope>NUCLEOTIDE SEQUENCE [LARGE SCALE GENOMIC DNA]</scope>
    <source>
        <strain evidence="4 5">78-1</strain>
    </source>
</reference>
<proteinExistence type="predicted"/>
<feature type="region of interest" description="Disordered" evidence="1">
    <location>
        <begin position="500"/>
        <end position="536"/>
    </location>
</feature>
<evidence type="ECO:0000313" key="5">
    <source>
        <dbReference type="Proteomes" id="UP000027665"/>
    </source>
</evidence>
<organism evidence="4 5">
    <name type="scientific">Synergistes jonesii</name>
    <dbReference type="NCBI Taxonomy" id="2754"/>
    <lineage>
        <taxon>Bacteria</taxon>
        <taxon>Thermotogati</taxon>
        <taxon>Synergistota</taxon>
        <taxon>Synergistia</taxon>
        <taxon>Synergistales</taxon>
        <taxon>Synergistaceae</taxon>
        <taxon>Synergistes</taxon>
    </lineage>
</organism>
<dbReference type="eggNOG" id="COG2369">
    <property type="taxonomic scope" value="Bacteria"/>
</dbReference>
<sequence length="536" mass="60356">MCALLKLFVVLFILYIFMPKDLMVIFAVVGGITAVFWASQRNKPSPPVPSSPPTHKRREPLNPPAAPKTINADWNISVSFSKSRSANFERALFLAREAPKFEQFDNAENTVYQATFSAQPHDYMRFVKLYEMISGWKSTHVMICGELVDRKIVSNLNYCYGDRIRSGNPDFCYGASHMTANPFGCHRLQISACNNPWIKFFRPVGDGSYKLDKKAMKARIDSFAAIYRHCPVFDYGEILLKLELLPDIVSGREYHEIYENENGPVLSAEEADTINSGAWLHNPTIHKLFQGQDEETTNKILNAIKVGYAGGETNSQIKQRIDKLVESSAKNESLPTPKTIAQTAALAMANTARLEMYRKNADIILCIQWLAALDLRTCIECAELDGKYWDLDGNPIGHEIPFVPPPVHSNCRCTLVPVTSLDAELDENGNVVDKRTPLSTRASKDGQVPATWSFEKWFDSLSEEEQERYLGTSRFTLMKSGEISFSDLVNKKGKIKTILELGHPEMPDDLPPQNQPAPKKSRRKRKPQEQQTNSSA</sequence>
<keyword evidence="2" id="KW-1133">Transmembrane helix</keyword>
<dbReference type="RefSeq" id="WP_037978363.1">
    <property type="nucleotide sequence ID" value="NZ_JMKI01000053.1"/>
</dbReference>
<evidence type="ECO:0000256" key="2">
    <source>
        <dbReference type="SAM" id="Phobius"/>
    </source>
</evidence>
<dbReference type="GeneID" id="90984592"/>
<dbReference type="NCBIfam" id="TIGR01641">
    <property type="entry name" value="phageSPP1_gp7"/>
    <property type="match status" value="1"/>
</dbReference>